<feature type="modified residue" description="N6-carboxylysine" evidence="6">
    <location>
        <position position="74"/>
    </location>
</feature>
<dbReference type="PATRIC" id="fig|292.27.peg.3046"/>
<dbReference type="NCBIfam" id="NF012161">
    <property type="entry name" value="bla_class_D_main"/>
    <property type="match status" value="1"/>
</dbReference>
<dbReference type="AlphaFoldDB" id="A0A0J5ZTN8"/>
<dbReference type="Gene3D" id="3.40.710.10">
    <property type="entry name" value="DD-peptidase/beta-lactamase superfamily"/>
    <property type="match status" value="1"/>
</dbReference>
<feature type="active site" description="Acyl-ester intermediate" evidence="6">
    <location>
        <position position="71"/>
    </location>
</feature>
<dbReference type="GO" id="GO:0017001">
    <property type="term" value="P:antibiotic catabolic process"/>
    <property type="evidence" value="ECO:0007669"/>
    <property type="project" value="InterPro"/>
</dbReference>
<dbReference type="InterPro" id="IPR002137">
    <property type="entry name" value="Beta-lactam_class-D_AS"/>
</dbReference>
<evidence type="ECO:0000256" key="6">
    <source>
        <dbReference type="PIRSR" id="PIRSR602137-50"/>
    </source>
</evidence>
<evidence type="ECO:0000256" key="1">
    <source>
        <dbReference type="ARBA" id="ARBA00007898"/>
    </source>
</evidence>
<feature type="domain" description="Penicillin-binding protein transpeptidase" evidence="9">
    <location>
        <begin position="41"/>
        <end position="255"/>
    </location>
</feature>
<proteinExistence type="inferred from homology"/>
<reference evidence="10 11" key="1">
    <citation type="submission" date="2015-05" db="EMBL/GenBank/DDBJ databases">
        <title>Draft genome of Burkholderia cepacia LK29.</title>
        <authorList>
            <person name="Chan X.Y."/>
        </authorList>
    </citation>
    <scope>NUCLEOTIDE SEQUENCE [LARGE SCALE GENOMIC DNA]</scope>
    <source>
        <strain evidence="10 11">LK29</strain>
    </source>
</reference>
<evidence type="ECO:0000259" key="9">
    <source>
        <dbReference type="Pfam" id="PF00905"/>
    </source>
</evidence>
<keyword evidence="3 8" id="KW-0732">Signal</keyword>
<evidence type="ECO:0000313" key="11">
    <source>
        <dbReference type="Proteomes" id="UP000036338"/>
    </source>
</evidence>
<evidence type="ECO:0000256" key="2">
    <source>
        <dbReference type="ARBA" id="ARBA00012865"/>
    </source>
</evidence>
<dbReference type="Pfam" id="PF00905">
    <property type="entry name" value="Transpeptidase"/>
    <property type="match status" value="1"/>
</dbReference>
<evidence type="ECO:0000256" key="8">
    <source>
        <dbReference type="SAM" id="SignalP"/>
    </source>
</evidence>
<dbReference type="InterPro" id="IPR012338">
    <property type="entry name" value="Beta-lactam/transpept-like"/>
</dbReference>
<dbReference type="GO" id="GO:0008800">
    <property type="term" value="F:beta-lactamase activity"/>
    <property type="evidence" value="ECO:0007669"/>
    <property type="project" value="UniProtKB-UniRule"/>
</dbReference>
<dbReference type="GO" id="GO:0046677">
    <property type="term" value="P:response to antibiotic"/>
    <property type="evidence" value="ECO:0007669"/>
    <property type="project" value="UniProtKB-UniRule"/>
</dbReference>
<organism evidence="10 11">
    <name type="scientific">Burkholderia cepacia</name>
    <name type="common">Pseudomonas cepacia</name>
    <dbReference type="NCBI Taxonomy" id="292"/>
    <lineage>
        <taxon>Bacteria</taxon>
        <taxon>Pseudomonadati</taxon>
        <taxon>Pseudomonadota</taxon>
        <taxon>Betaproteobacteria</taxon>
        <taxon>Burkholderiales</taxon>
        <taxon>Burkholderiaceae</taxon>
        <taxon>Burkholderia</taxon>
        <taxon>Burkholderia cepacia complex</taxon>
    </lineage>
</organism>
<evidence type="ECO:0000313" key="10">
    <source>
        <dbReference type="EMBL" id="KML56825.1"/>
    </source>
</evidence>
<dbReference type="RefSeq" id="WP_048246512.1">
    <property type="nucleotide sequence ID" value="NZ_LDWR01000025.1"/>
</dbReference>
<protein>
    <recommendedName>
        <fullName evidence="2 7">Beta-lactamase</fullName>
        <ecNumber evidence="2 7">3.5.2.6</ecNumber>
    </recommendedName>
</protein>
<sequence length="263" mass="29692">MNRRRFLLASFATAAVSSGAFAAAPDGETWGKYFTEANAQGTLVVADLRGGKEVVFVHDRERAAQRLSPASTFKIPHSLIALDAGVLRDEFQIIPWDGVKRPIEAWNRDQDLRSAVRNSAVWVFERFAKEIGREKEAAYMRKIPYGNALSSGAEPFWVDGDLAISAQEQVAFLRRLYNNTLPFRVEHQLIVKDVLINEAGRDWILRAKSGWTGKIGWWVGWVEWPSGPVFFALNIDTPNRMEDLPKREKIVRQVLRSLDALPG</sequence>
<evidence type="ECO:0000256" key="4">
    <source>
        <dbReference type="ARBA" id="ARBA00022801"/>
    </source>
</evidence>
<evidence type="ECO:0000256" key="7">
    <source>
        <dbReference type="RuleBase" id="RU361140"/>
    </source>
</evidence>
<keyword evidence="5 7" id="KW-0046">Antibiotic resistance</keyword>
<comment type="caution">
    <text evidence="10">The sequence shown here is derived from an EMBL/GenBank/DDBJ whole genome shotgun (WGS) entry which is preliminary data.</text>
</comment>
<feature type="chain" id="PRO_5005267590" description="Beta-lactamase" evidence="8">
    <location>
        <begin position="23"/>
        <end position="263"/>
    </location>
</feature>
<accession>A0A0J5ZTN8</accession>
<comment type="similarity">
    <text evidence="1 7">Belongs to the class-D beta-lactamase family.</text>
</comment>
<keyword evidence="4 7" id="KW-0378">Hydrolase</keyword>
<dbReference type="SUPFAM" id="SSF56601">
    <property type="entry name" value="beta-lactamase/transpeptidase-like"/>
    <property type="match status" value="1"/>
</dbReference>
<evidence type="ECO:0000256" key="5">
    <source>
        <dbReference type="ARBA" id="ARBA00023251"/>
    </source>
</evidence>
<evidence type="ECO:0000256" key="3">
    <source>
        <dbReference type="ARBA" id="ARBA00022729"/>
    </source>
</evidence>
<dbReference type="GO" id="GO:0008658">
    <property type="term" value="F:penicillin binding"/>
    <property type="evidence" value="ECO:0007669"/>
    <property type="project" value="InterPro"/>
</dbReference>
<dbReference type="EC" id="3.5.2.6" evidence="2 7"/>
<comment type="catalytic activity">
    <reaction evidence="7">
        <text>a beta-lactam + H2O = a substituted beta-amino acid</text>
        <dbReference type="Rhea" id="RHEA:20401"/>
        <dbReference type="ChEBI" id="CHEBI:15377"/>
        <dbReference type="ChEBI" id="CHEBI:35627"/>
        <dbReference type="ChEBI" id="CHEBI:140347"/>
        <dbReference type="EC" id="3.5.2.6"/>
    </reaction>
</comment>
<dbReference type="InterPro" id="IPR001460">
    <property type="entry name" value="PCN-bd_Tpept"/>
</dbReference>
<gene>
    <name evidence="10" type="ORF">VL15_15485</name>
</gene>
<name>A0A0J5ZTN8_BURCE</name>
<dbReference type="PROSITE" id="PS00337">
    <property type="entry name" value="BETA_LACTAMASE_D"/>
    <property type="match status" value="1"/>
</dbReference>
<feature type="signal peptide" evidence="8">
    <location>
        <begin position="1"/>
        <end position="22"/>
    </location>
</feature>
<dbReference type="Proteomes" id="UP000036338">
    <property type="component" value="Unassembled WGS sequence"/>
</dbReference>
<dbReference type="EMBL" id="LDWR01000025">
    <property type="protein sequence ID" value="KML56825.1"/>
    <property type="molecule type" value="Genomic_DNA"/>
</dbReference>